<evidence type="ECO:0000313" key="3">
    <source>
        <dbReference type="EMBL" id="CAJ1408553.1"/>
    </source>
</evidence>
<keyword evidence="2" id="KW-0732">Signal</keyword>
<feature type="transmembrane region" description="Helical" evidence="1">
    <location>
        <begin position="203"/>
        <end position="224"/>
    </location>
</feature>
<gene>
    <name evidence="3" type="ORF">EVOR1521_LOCUS29931</name>
</gene>
<evidence type="ECO:0000313" key="4">
    <source>
        <dbReference type="Proteomes" id="UP001178507"/>
    </source>
</evidence>
<feature type="signal peptide" evidence="2">
    <location>
        <begin position="1"/>
        <end position="15"/>
    </location>
</feature>
<sequence length="245" mass="26850">MAFLSSIAGSHVVFAAYGAVCLHHWTERAVRLQSGAIECTLCLELFRRLSVPASPVSEECQRRVHERRSTAVKEIAVLWSMILDVFLVSLLAALACGFELPTLGGMALLVSLSTGRMIIKSLGDLHDLSPDRLDRDMTVVSALVFTATFGMPRELMAGCYMARIMCFSFANSKLGNKVNVMLAPCYVLSHWLSSSTNAPLESLIFYCLNEIVAVALMILVVTNLETKETDLAMATLELEAKVQEV</sequence>
<reference evidence="3" key="1">
    <citation type="submission" date="2023-08" db="EMBL/GenBank/DDBJ databases">
        <authorList>
            <person name="Chen Y."/>
            <person name="Shah S."/>
            <person name="Dougan E. K."/>
            <person name="Thang M."/>
            <person name="Chan C."/>
        </authorList>
    </citation>
    <scope>NUCLEOTIDE SEQUENCE</scope>
</reference>
<dbReference type="Proteomes" id="UP001178507">
    <property type="component" value="Unassembled WGS sequence"/>
</dbReference>
<evidence type="ECO:0000256" key="1">
    <source>
        <dbReference type="SAM" id="Phobius"/>
    </source>
</evidence>
<comment type="caution">
    <text evidence="3">The sequence shown here is derived from an EMBL/GenBank/DDBJ whole genome shotgun (WGS) entry which is preliminary data.</text>
</comment>
<keyword evidence="1" id="KW-0472">Membrane</keyword>
<keyword evidence="1" id="KW-0812">Transmembrane</keyword>
<evidence type="ECO:0000256" key="2">
    <source>
        <dbReference type="SAM" id="SignalP"/>
    </source>
</evidence>
<keyword evidence="1" id="KW-1133">Transmembrane helix</keyword>
<organism evidence="3 4">
    <name type="scientific">Effrenium voratum</name>
    <dbReference type="NCBI Taxonomy" id="2562239"/>
    <lineage>
        <taxon>Eukaryota</taxon>
        <taxon>Sar</taxon>
        <taxon>Alveolata</taxon>
        <taxon>Dinophyceae</taxon>
        <taxon>Suessiales</taxon>
        <taxon>Symbiodiniaceae</taxon>
        <taxon>Effrenium</taxon>
    </lineage>
</organism>
<dbReference type="EMBL" id="CAUJNA010003726">
    <property type="protein sequence ID" value="CAJ1408553.1"/>
    <property type="molecule type" value="Genomic_DNA"/>
</dbReference>
<feature type="transmembrane region" description="Helical" evidence="1">
    <location>
        <begin position="76"/>
        <end position="96"/>
    </location>
</feature>
<accession>A0AA36JP33</accession>
<proteinExistence type="predicted"/>
<name>A0AA36JP33_9DINO</name>
<protein>
    <submittedName>
        <fullName evidence="3">Uncharacterized protein</fullName>
    </submittedName>
</protein>
<dbReference type="AlphaFoldDB" id="A0AA36JP33"/>
<feature type="chain" id="PRO_5041386116" evidence="2">
    <location>
        <begin position="16"/>
        <end position="245"/>
    </location>
</feature>
<keyword evidence="4" id="KW-1185">Reference proteome</keyword>